<feature type="region of interest" description="Disordered" evidence="1">
    <location>
        <begin position="808"/>
        <end position="837"/>
    </location>
</feature>
<dbReference type="AlphaFoldDB" id="G6ECU9"/>
<dbReference type="AntiFam" id="ANF00168">
    <property type="entry name" value="Shadow ORF (opposite smc)"/>
</dbReference>
<dbReference type="Proteomes" id="UP000004030">
    <property type="component" value="Unassembled WGS sequence"/>
</dbReference>
<feature type="compositionally biased region" description="Basic and acidic residues" evidence="1">
    <location>
        <begin position="822"/>
        <end position="837"/>
    </location>
</feature>
<keyword evidence="3" id="KW-1185">Reference proteome</keyword>
<dbReference type="PATRIC" id="fig|1088721.3.peg.2149"/>
<name>G6ECU9_9SPHN</name>
<evidence type="ECO:0000313" key="3">
    <source>
        <dbReference type="Proteomes" id="UP000004030"/>
    </source>
</evidence>
<reference evidence="2 3" key="1">
    <citation type="journal article" date="2012" name="J. Bacteriol.">
        <title>Genome sequence of benzo(a)pyrene-degrading bacterium Novosphingobium pentaromativorans US6-1.</title>
        <authorList>
            <person name="Luo Y.R."/>
            <person name="Kang S.G."/>
            <person name="Kim S.J."/>
            <person name="Kim M.R."/>
            <person name="Li N."/>
            <person name="Lee J.H."/>
            <person name="Kwon K.K."/>
        </authorList>
    </citation>
    <scope>NUCLEOTIDE SEQUENCE [LARGE SCALE GENOMIC DNA]</scope>
    <source>
        <strain evidence="2 3">US6-1</strain>
    </source>
</reference>
<protein>
    <submittedName>
        <fullName evidence="2">Uncharacterized protein</fullName>
    </submittedName>
</protein>
<organism evidence="2 3">
    <name type="scientific">Novosphingobium pentaromativorans US6-1</name>
    <dbReference type="NCBI Taxonomy" id="1088721"/>
    <lineage>
        <taxon>Bacteria</taxon>
        <taxon>Pseudomonadati</taxon>
        <taxon>Pseudomonadota</taxon>
        <taxon>Alphaproteobacteria</taxon>
        <taxon>Sphingomonadales</taxon>
        <taxon>Sphingomonadaceae</taxon>
        <taxon>Novosphingobium</taxon>
    </lineage>
</organism>
<gene>
    <name evidence="2" type="ORF">NSU_2170</name>
</gene>
<evidence type="ECO:0000313" key="2">
    <source>
        <dbReference type="EMBL" id="EHJ60788.1"/>
    </source>
</evidence>
<comment type="caution">
    <text evidence="2">The sequence shown here is derived from an EMBL/GenBank/DDBJ whole genome shotgun (WGS) entry which is preliminary data.</text>
</comment>
<sequence>MRGKALGHWRGRLGAGPEAAIGALDLAQRRLGVAAQHGGQRAFVARRGTHRVDCDGQAMCGLGALGPGLAVANEGAVFAFDAGEVGTRAGEFRGRGIALGLQLCLAGLLCLKSLAGLGKGLSGSFGFRSCSGDDGVEVTRRLERADLRLQALCLGIEAGKPVPCLRQFGLGNAPFGLDAGLLGGRLRQFEFGGAGGAFGAFQGIGQTGAVRLVGCKLLFALGQFAFEAGKRLRRIAGHAVGIAAVFLEPGLLPLEIGQTLFCRFELAGERCHAVALRIGIVAAVGQFVTRFDQRFGSGGLGVLRQLRGLLRLIDAGLRGLGFLARGLCGSGGIAPAGIDEARLGQPDFVGEGLVLLGRPGLAAQRGDLLVEPGHDVFEAGKVGFGRAQLLLGVLAAHVEAGDASCFFQHRAAFGRFGGDDCGDLALTDQRGRMRAGRGVGEDQRHVLGAHVAAVDAIGAARPALDPAHDFKLFALAVDGGGLAGQDDFGEAARGAAGGAGEDHVFHAAAAHRLGRAFAHDPADRFEKVGLAAAVGADDAGQPRLDAQFGRLYEALESTELEPPYAHRVALIEARTGASARAGLLQLGFQLVPAHRTDRRAVDDERGRTGDVEFLRRLLGLVGKGLGLGGVGKAGLGLVECDPARGEEFGHARCLRDGRDLLRRRHCADGLELVLAQRLHVLEHVGLPGPELFAERDHRLGRPASGQQRGRHVVGVEHEVAQFVADAAAGDIVVAQLGEAFLGEFGAVRAAQRAIFDELDRCLGIAEAIAALVRLGDHVRPALAGGSGDRGDRLVRNRRGLVLLVAAGGQAEGERSGNQAQRDVTEAKTGHRSESFAN</sequence>
<evidence type="ECO:0000256" key="1">
    <source>
        <dbReference type="SAM" id="MobiDB-lite"/>
    </source>
</evidence>
<dbReference type="EMBL" id="AGFM01000030">
    <property type="protein sequence ID" value="EHJ60788.1"/>
    <property type="molecule type" value="Genomic_DNA"/>
</dbReference>
<dbReference type="AntiFam" id="ANF00091">
    <property type="entry name" value="Shadow ORF (opposite smc)"/>
</dbReference>
<proteinExistence type="predicted"/>
<dbReference type="eggNOG" id="ENOG5032YTW">
    <property type="taxonomic scope" value="Bacteria"/>
</dbReference>
<accession>G6ECU9</accession>